<reference evidence="1" key="1">
    <citation type="submission" date="2021-01" db="EMBL/GenBank/DDBJ databases">
        <authorList>
            <consortium name="Genoscope - CEA"/>
            <person name="William W."/>
        </authorList>
    </citation>
    <scope>NUCLEOTIDE SEQUENCE</scope>
</reference>
<organism evidence="1 2">
    <name type="scientific">Paramecium primaurelia</name>
    <dbReference type="NCBI Taxonomy" id="5886"/>
    <lineage>
        <taxon>Eukaryota</taxon>
        <taxon>Sar</taxon>
        <taxon>Alveolata</taxon>
        <taxon>Ciliophora</taxon>
        <taxon>Intramacronucleata</taxon>
        <taxon>Oligohymenophorea</taxon>
        <taxon>Peniculida</taxon>
        <taxon>Parameciidae</taxon>
        <taxon>Paramecium</taxon>
    </lineage>
</organism>
<proteinExistence type="predicted"/>
<dbReference type="AlphaFoldDB" id="A0A8S1MFF4"/>
<evidence type="ECO:0000313" key="2">
    <source>
        <dbReference type="Proteomes" id="UP000688137"/>
    </source>
</evidence>
<dbReference type="Proteomes" id="UP000688137">
    <property type="component" value="Unassembled WGS sequence"/>
</dbReference>
<accession>A0A8S1MFF4</accession>
<keyword evidence="2" id="KW-1185">Reference proteome</keyword>
<gene>
    <name evidence="1" type="ORF">PPRIM_AZ9-3.1.T0560004</name>
</gene>
<name>A0A8S1MFF4_PARPR</name>
<sequence length="85" mass="10437">MLKIANQRLVIRGLYYFRSQEMTSILMDGIRLIEKMNDFILNKLEKINSPTLNLHYYYKRIEYQRCNSNLYKEDKFNYNQLMSQN</sequence>
<dbReference type="EMBL" id="CAJJDM010000057">
    <property type="protein sequence ID" value="CAD8076235.1"/>
    <property type="molecule type" value="Genomic_DNA"/>
</dbReference>
<evidence type="ECO:0000313" key="1">
    <source>
        <dbReference type="EMBL" id="CAD8076235.1"/>
    </source>
</evidence>
<comment type="caution">
    <text evidence="1">The sequence shown here is derived from an EMBL/GenBank/DDBJ whole genome shotgun (WGS) entry which is preliminary data.</text>
</comment>
<protein>
    <submittedName>
        <fullName evidence="1">Uncharacterized protein</fullName>
    </submittedName>
</protein>